<feature type="signal peptide" evidence="6">
    <location>
        <begin position="1"/>
        <end position="19"/>
    </location>
</feature>
<dbReference type="Gene3D" id="3.40.30.10">
    <property type="entry name" value="Glutaredoxin"/>
    <property type="match status" value="1"/>
</dbReference>
<feature type="chain" id="PRO_5045861055" evidence="6">
    <location>
        <begin position="20"/>
        <end position="245"/>
    </location>
</feature>
<comment type="subcellular location">
    <subcellularLocation>
        <location evidence="1">Secreted</location>
    </subcellularLocation>
</comment>
<dbReference type="PANTHER" id="PTHR13234">
    <property type="entry name" value="GAMMA-INTERFERON INDUCIBLE LYSOSOMAL THIOL REDUCTASE GILT"/>
    <property type="match status" value="1"/>
</dbReference>
<accession>A0ABM3LEA6</accession>
<organism evidence="7 8">
    <name type="scientific">Bicyclus anynana</name>
    <name type="common">Squinting bush brown butterfly</name>
    <dbReference type="NCBI Taxonomy" id="110368"/>
    <lineage>
        <taxon>Eukaryota</taxon>
        <taxon>Metazoa</taxon>
        <taxon>Ecdysozoa</taxon>
        <taxon>Arthropoda</taxon>
        <taxon>Hexapoda</taxon>
        <taxon>Insecta</taxon>
        <taxon>Pterygota</taxon>
        <taxon>Neoptera</taxon>
        <taxon>Endopterygota</taxon>
        <taxon>Lepidoptera</taxon>
        <taxon>Glossata</taxon>
        <taxon>Ditrysia</taxon>
        <taxon>Papilionoidea</taxon>
        <taxon>Nymphalidae</taxon>
        <taxon>Satyrinae</taxon>
        <taxon>Satyrini</taxon>
        <taxon>Mycalesina</taxon>
        <taxon>Bicyclus</taxon>
    </lineage>
</organism>
<evidence type="ECO:0000313" key="8">
    <source>
        <dbReference type="RefSeq" id="XP_052737395.1"/>
    </source>
</evidence>
<dbReference type="InterPro" id="IPR004911">
    <property type="entry name" value="Interferon-induced_GILT"/>
</dbReference>
<keyword evidence="7" id="KW-1185">Reference proteome</keyword>
<name>A0ABM3LEA6_BICAN</name>
<dbReference type="RefSeq" id="XP_052737395.1">
    <property type="nucleotide sequence ID" value="XM_052881435.1"/>
</dbReference>
<evidence type="ECO:0000313" key="7">
    <source>
        <dbReference type="Proteomes" id="UP001652582"/>
    </source>
</evidence>
<evidence type="ECO:0000256" key="6">
    <source>
        <dbReference type="SAM" id="SignalP"/>
    </source>
</evidence>
<evidence type="ECO:0000256" key="4">
    <source>
        <dbReference type="ARBA" id="ARBA00022729"/>
    </source>
</evidence>
<dbReference type="GeneID" id="112056542"/>
<gene>
    <name evidence="8" type="primary">LOC112056542</name>
</gene>
<keyword evidence="3" id="KW-0964">Secreted</keyword>
<reference evidence="8" key="2">
    <citation type="submission" date="2025-08" db="UniProtKB">
        <authorList>
            <consortium name="RefSeq"/>
        </authorList>
    </citation>
    <scope>IDENTIFICATION</scope>
</reference>
<dbReference type="PANTHER" id="PTHR13234:SF8">
    <property type="entry name" value="GAMMA-INTERFERON-INDUCIBLE LYSOSOMAL THIOL REDUCTASE"/>
    <property type="match status" value="1"/>
</dbReference>
<proteinExistence type="inferred from homology"/>
<sequence length="245" mass="27624">MFDSPLVSLCLFYIIISSALNTNASVKRYPPDRRKLLESENFSISRKNTVVLKVFYESLCPASADFFSGQLQPTVEALGTRVKVIMNPYGNAETKHYRGVYKFSCQHGPEECYGNKLHACAIGIIRNNTRAVFYNSCLLKYSRKGEDSSIDFTTALNWCGYKHGVPIRQVWKCAHSRRGANLLQRFGRETHKLNIKYVPYVMLGDSSAMQDQATGNLIAAICQMLHYPPPVCGLNTDIRSSKTYP</sequence>
<protein>
    <submittedName>
        <fullName evidence="8">GILT-like protein 1</fullName>
    </submittedName>
</protein>
<dbReference type="Proteomes" id="UP001652582">
    <property type="component" value="Chromosome 1"/>
</dbReference>
<dbReference type="Pfam" id="PF03227">
    <property type="entry name" value="GILT"/>
    <property type="match status" value="1"/>
</dbReference>
<evidence type="ECO:0000256" key="1">
    <source>
        <dbReference type="ARBA" id="ARBA00004613"/>
    </source>
</evidence>
<reference evidence="7" key="1">
    <citation type="submission" date="2025-05" db="UniProtKB">
        <authorList>
            <consortium name="RefSeq"/>
        </authorList>
    </citation>
    <scope>NUCLEOTIDE SEQUENCE [LARGE SCALE GENOMIC DNA]</scope>
</reference>
<evidence type="ECO:0000256" key="3">
    <source>
        <dbReference type="ARBA" id="ARBA00022525"/>
    </source>
</evidence>
<keyword evidence="4 6" id="KW-0732">Signal</keyword>
<evidence type="ECO:0000256" key="5">
    <source>
        <dbReference type="ARBA" id="ARBA00023180"/>
    </source>
</evidence>
<evidence type="ECO:0000256" key="2">
    <source>
        <dbReference type="ARBA" id="ARBA00005679"/>
    </source>
</evidence>
<keyword evidence="5" id="KW-0325">Glycoprotein</keyword>
<comment type="similarity">
    <text evidence="2">Belongs to the GILT family.</text>
</comment>